<keyword evidence="1 4" id="KW-0808">Transferase</keyword>
<accession>A0A7D4Q1B4</accession>
<dbReference type="PROSITE" id="PS51186">
    <property type="entry name" value="GNAT"/>
    <property type="match status" value="2"/>
</dbReference>
<protein>
    <submittedName>
        <fullName evidence="4">GNAT family N-acetyltransferase</fullName>
    </submittedName>
</protein>
<dbReference type="InterPro" id="IPR000182">
    <property type="entry name" value="GNAT_dom"/>
</dbReference>
<feature type="domain" description="N-acetyltransferase" evidence="3">
    <location>
        <begin position="18"/>
        <end position="151"/>
    </location>
</feature>
<evidence type="ECO:0000259" key="3">
    <source>
        <dbReference type="PROSITE" id="PS51186"/>
    </source>
</evidence>
<gene>
    <name evidence="4" type="ORF">HQ865_12200</name>
</gene>
<dbReference type="KEGG" id="mmab:HQ865_12200"/>
<reference evidence="4 5" key="1">
    <citation type="submission" date="2020-05" db="EMBL/GenBank/DDBJ databases">
        <title>Mucilaginibacter mali sp. nov.</title>
        <authorList>
            <person name="Kim H.S."/>
            <person name="Lee K.C."/>
            <person name="Suh M.K."/>
            <person name="Kim J.-S."/>
            <person name="Han K.-I."/>
            <person name="Eom M.K."/>
            <person name="Shin Y.K."/>
            <person name="Lee J.-S."/>
        </authorList>
    </citation>
    <scope>NUCLEOTIDE SEQUENCE [LARGE SCALE GENOMIC DNA]</scope>
    <source>
        <strain evidence="4 5">G2-14</strain>
    </source>
</reference>
<dbReference type="SUPFAM" id="SSF55729">
    <property type="entry name" value="Acyl-CoA N-acyltransferases (Nat)"/>
    <property type="match status" value="2"/>
</dbReference>
<keyword evidence="2" id="KW-0012">Acyltransferase</keyword>
<dbReference type="CDD" id="cd04301">
    <property type="entry name" value="NAT_SF"/>
    <property type="match status" value="1"/>
</dbReference>
<name>A0A7D4Q1B4_9SPHI</name>
<evidence type="ECO:0000313" key="4">
    <source>
        <dbReference type="EMBL" id="QKJ30486.1"/>
    </source>
</evidence>
<proteinExistence type="predicted"/>
<dbReference type="EMBL" id="CP054139">
    <property type="protein sequence ID" value="QKJ30486.1"/>
    <property type="molecule type" value="Genomic_DNA"/>
</dbReference>
<dbReference type="Pfam" id="PF00583">
    <property type="entry name" value="Acetyltransf_1"/>
    <property type="match status" value="1"/>
</dbReference>
<feature type="domain" description="N-acetyltransferase" evidence="3">
    <location>
        <begin position="173"/>
        <end position="312"/>
    </location>
</feature>
<keyword evidence="5" id="KW-1185">Reference proteome</keyword>
<dbReference type="GO" id="GO:0016747">
    <property type="term" value="F:acyltransferase activity, transferring groups other than amino-acyl groups"/>
    <property type="evidence" value="ECO:0007669"/>
    <property type="project" value="InterPro"/>
</dbReference>
<evidence type="ECO:0000313" key="5">
    <source>
        <dbReference type="Proteomes" id="UP000505355"/>
    </source>
</evidence>
<dbReference type="Gene3D" id="3.40.630.30">
    <property type="match status" value="2"/>
</dbReference>
<dbReference type="Proteomes" id="UP000505355">
    <property type="component" value="Chromosome"/>
</dbReference>
<dbReference type="InterPro" id="IPR016181">
    <property type="entry name" value="Acyl_CoA_acyltransferase"/>
</dbReference>
<evidence type="ECO:0000256" key="1">
    <source>
        <dbReference type="ARBA" id="ARBA00022679"/>
    </source>
</evidence>
<dbReference type="PANTHER" id="PTHR43800:SF1">
    <property type="entry name" value="PEPTIDYL-LYSINE N-ACETYLTRANSFERASE YJAB"/>
    <property type="match status" value="1"/>
</dbReference>
<organism evidence="4 5">
    <name type="scientific">Mucilaginibacter mali</name>
    <dbReference type="NCBI Taxonomy" id="2740462"/>
    <lineage>
        <taxon>Bacteria</taxon>
        <taxon>Pseudomonadati</taxon>
        <taxon>Bacteroidota</taxon>
        <taxon>Sphingobacteriia</taxon>
        <taxon>Sphingobacteriales</taxon>
        <taxon>Sphingobacteriaceae</taxon>
        <taxon>Mucilaginibacter</taxon>
    </lineage>
</organism>
<evidence type="ECO:0000256" key="2">
    <source>
        <dbReference type="ARBA" id="ARBA00023315"/>
    </source>
</evidence>
<sequence length="312" mass="35411">MMHHAISQLLPGEHQRLMEVWEASVRATHHFVKEEKIQLLKSLIEEHKYFEQPGIFCIRNNAGDITGFAGVSGNSLDMLFLHPSVIGIGVGGALMRHAIDHYKVTKVEVNEQNQQALGFYQHFGFSITGYSETDSNGEPFPLLYLERQPLEINRIGISGLDELISICQRSYYETFFEAFGDAEAYQNFTRELFNRARLLAELSNPAVIFYLASYNGQTAGYLKLCLDEMKTEIDSIYVLGTYQKLGIGKALIAHALGVAKNRASTELILRVWDQNQQAICFYERQGFVRSSEIRYQVMGDPQVDILMRLAIL</sequence>
<dbReference type="PANTHER" id="PTHR43800">
    <property type="entry name" value="PEPTIDYL-LYSINE N-ACETYLTRANSFERASE YJAB"/>
    <property type="match status" value="1"/>
</dbReference>
<dbReference type="AlphaFoldDB" id="A0A7D4Q1B4"/>
<dbReference type="Pfam" id="PF13673">
    <property type="entry name" value="Acetyltransf_10"/>
    <property type="match status" value="1"/>
</dbReference>